<dbReference type="GO" id="GO:0015616">
    <property type="term" value="F:DNA translocase activity"/>
    <property type="evidence" value="ECO:0007669"/>
    <property type="project" value="TreeGrafter"/>
</dbReference>
<reference evidence="5 6" key="1">
    <citation type="journal article" date="2015" name="Plant Cell">
        <title>Oil accumulation by the oleaginous diatom Fistulifera solaris as revealed by the genome and transcriptome.</title>
        <authorList>
            <person name="Tanaka T."/>
            <person name="Maeda Y."/>
            <person name="Veluchamy A."/>
            <person name="Tanaka M."/>
            <person name="Abida H."/>
            <person name="Marechal E."/>
            <person name="Bowler C."/>
            <person name="Muto M."/>
            <person name="Sunaga Y."/>
            <person name="Tanaka M."/>
            <person name="Yoshino T."/>
            <person name="Taniguchi T."/>
            <person name="Fukuda Y."/>
            <person name="Nemoto M."/>
            <person name="Matsumoto M."/>
            <person name="Wong P.S."/>
            <person name="Aburatani S."/>
            <person name="Fujibuchi W."/>
        </authorList>
    </citation>
    <scope>NUCLEOTIDE SEQUENCE [LARGE SCALE GENOMIC DNA]</scope>
    <source>
        <strain evidence="5 6">JPCC DA0580</strain>
    </source>
</reference>
<organism evidence="5 6">
    <name type="scientific">Fistulifera solaris</name>
    <name type="common">Oleaginous diatom</name>
    <dbReference type="NCBI Taxonomy" id="1519565"/>
    <lineage>
        <taxon>Eukaryota</taxon>
        <taxon>Sar</taxon>
        <taxon>Stramenopiles</taxon>
        <taxon>Ochrophyta</taxon>
        <taxon>Bacillariophyta</taxon>
        <taxon>Bacillariophyceae</taxon>
        <taxon>Bacillariophycidae</taxon>
        <taxon>Naviculales</taxon>
        <taxon>Naviculaceae</taxon>
        <taxon>Fistulifera</taxon>
    </lineage>
</organism>
<dbReference type="SMART" id="SM00490">
    <property type="entry name" value="HELICc"/>
    <property type="match status" value="1"/>
</dbReference>
<dbReference type="GO" id="GO:0007131">
    <property type="term" value="P:reciprocal meiotic recombination"/>
    <property type="evidence" value="ECO:0007669"/>
    <property type="project" value="TreeGrafter"/>
</dbReference>
<dbReference type="InterPro" id="IPR014001">
    <property type="entry name" value="Helicase_ATP-bd"/>
</dbReference>
<evidence type="ECO:0000313" key="6">
    <source>
        <dbReference type="Proteomes" id="UP000198406"/>
    </source>
</evidence>
<dbReference type="InterPro" id="IPR049730">
    <property type="entry name" value="SNF2/RAD54-like_C"/>
</dbReference>
<dbReference type="EMBL" id="BDSP01000108">
    <property type="protein sequence ID" value="GAX16618.1"/>
    <property type="molecule type" value="Genomic_DNA"/>
</dbReference>
<feature type="region of interest" description="Disordered" evidence="2">
    <location>
        <begin position="796"/>
        <end position="827"/>
    </location>
</feature>
<keyword evidence="1" id="KW-0378">Hydrolase</keyword>
<dbReference type="Proteomes" id="UP000198406">
    <property type="component" value="Unassembled WGS sequence"/>
</dbReference>
<dbReference type="SMART" id="SM00487">
    <property type="entry name" value="DEXDc"/>
    <property type="match status" value="1"/>
</dbReference>
<dbReference type="GO" id="GO:0005634">
    <property type="term" value="C:nucleus"/>
    <property type="evidence" value="ECO:0007669"/>
    <property type="project" value="TreeGrafter"/>
</dbReference>
<gene>
    <name evidence="5" type="ORF">FisN_23Lh255</name>
</gene>
<proteinExistence type="predicted"/>
<dbReference type="InterPro" id="IPR027417">
    <property type="entry name" value="P-loop_NTPase"/>
</dbReference>
<evidence type="ECO:0000256" key="2">
    <source>
        <dbReference type="SAM" id="MobiDB-lite"/>
    </source>
</evidence>
<feature type="domain" description="Helicase ATP-binding" evidence="3">
    <location>
        <begin position="266"/>
        <end position="434"/>
    </location>
</feature>
<dbReference type="InterPro" id="IPR001650">
    <property type="entry name" value="Helicase_C-like"/>
</dbReference>
<dbReference type="InParanoid" id="A0A1Z5JS66"/>
<evidence type="ECO:0000313" key="5">
    <source>
        <dbReference type="EMBL" id="GAX16618.1"/>
    </source>
</evidence>
<dbReference type="InterPro" id="IPR000330">
    <property type="entry name" value="SNF2_N"/>
</dbReference>
<protein>
    <recommendedName>
        <fullName evidence="7">DNA repair and recombination protein RAD54B</fullName>
    </recommendedName>
</protein>
<dbReference type="AlphaFoldDB" id="A0A1Z5JS66"/>
<dbReference type="InterPro" id="IPR038718">
    <property type="entry name" value="SNF2-like_sf"/>
</dbReference>
<dbReference type="GO" id="GO:0016787">
    <property type="term" value="F:hydrolase activity"/>
    <property type="evidence" value="ECO:0007669"/>
    <property type="project" value="UniProtKB-KW"/>
</dbReference>
<dbReference type="Gene3D" id="3.40.50.300">
    <property type="entry name" value="P-loop containing nucleotide triphosphate hydrolases"/>
    <property type="match status" value="1"/>
</dbReference>
<sequence length="827" mass="90738">MSSATCEQPNSCTYSVVYYARKNKVHKSKGVSKFDGLLTVHFPPASTITLKNNDDDDDENDDGSEDEKTNTSNKKRRKTLPSACAKGSVFSGTMRDIAKSAMEGSLKEDDIIAVGAYEVQILSVCATSTMTGATKSSTSTSMGAMRSTKLPSLKSVLLSSNNAKVERKLPAQPHKLVKTQRHSLVARKVSTATQNLTRRPLLLTAISQVVPQKPATLKRPAPSKSKQSSASAIATVGTLVLPHIPLPSSIRRALKQHQVVAVDFLWNALNSLHGSILADEMGLGKTLTTIAIICAFYRQNRQKNFLVVCPSSLVGNWGTEFDKWIGKACEPKRVVIRSGGEQAQQDMQTFCQNPKGQVLILSYDLFRRNVALVSNIEVSILVVDEGHRLKNKNGSLTMTALQTVSADARLCLTATPVQNNLVEFHSLVNFTCPGLLGDLATFVKEFDRPITKAHSKNATFAERKYGEMMSAKLEKMTESFVLRRLQKDVLKTMLPARSEVLLFCLPTPEQCDLYQSIATAASNESGDAADPLTSLIELRKVCSHPCLVNAQFEHSRHLSGKLLVLDAILRSIRSTSPDDKVVVVSNFTSMLSLLETSIMQPMGYTYSRLDGSVEISRRQGLVDDFNRTSADSQFCFLLSSKAGGCGLNLVGANRLILVDNDWNPATDIQAMGRVYRQGQTKPCTIYRLITSGTIEEVIYQRQSQKERLAAMSVDGQGKGKFTKEELADCVTLKRNCPCDTKRKVGDAWPSYEGRSSLQEWDCEDEPLLEVSETVKQHLGFVHIVDGVSQLHNNVTTISAPAEGPKPSVDDTAMSTSEEEFSMSDDDE</sequence>
<dbReference type="Pfam" id="PF00271">
    <property type="entry name" value="Helicase_C"/>
    <property type="match status" value="1"/>
</dbReference>
<keyword evidence="6" id="KW-1185">Reference proteome</keyword>
<evidence type="ECO:0008006" key="7">
    <source>
        <dbReference type="Google" id="ProtNLM"/>
    </source>
</evidence>
<evidence type="ECO:0000259" key="3">
    <source>
        <dbReference type="PROSITE" id="PS51192"/>
    </source>
</evidence>
<feature type="region of interest" description="Disordered" evidence="2">
    <location>
        <begin position="47"/>
        <end position="80"/>
    </location>
</feature>
<dbReference type="GO" id="GO:0000724">
    <property type="term" value="P:double-strand break repair via homologous recombination"/>
    <property type="evidence" value="ECO:0007669"/>
    <property type="project" value="TreeGrafter"/>
</dbReference>
<feature type="domain" description="Helicase C-terminal" evidence="4">
    <location>
        <begin position="564"/>
        <end position="727"/>
    </location>
</feature>
<evidence type="ECO:0000259" key="4">
    <source>
        <dbReference type="PROSITE" id="PS51194"/>
    </source>
</evidence>
<accession>A0A1Z5JS66</accession>
<dbReference type="InterPro" id="IPR050496">
    <property type="entry name" value="SNF2_RAD54_helicase_repair"/>
</dbReference>
<dbReference type="OrthoDB" id="413460at2759"/>
<name>A0A1Z5JS66_FISSO</name>
<dbReference type="PANTHER" id="PTHR45629">
    <property type="entry name" value="SNF2/RAD54 FAMILY MEMBER"/>
    <property type="match status" value="1"/>
</dbReference>
<dbReference type="PANTHER" id="PTHR45629:SF7">
    <property type="entry name" value="DNA EXCISION REPAIR PROTEIN ERCC-6-RELATED"/>
    <property type="match status" value="1"/>
</dbReference>
<dbReference type="FunCoup" id="A0A1Z5JS66">
    <property type="interactions" value="359"/>
</dbReference>
<dbReference type="Gene3D" id="3.40.50.10810">
    <property type="entry name" value="Tandem AAA-ATPase domain"/>
    <property type="match status" value="1"/>
</dbReference>
<comment type="caution">
    <text evidence="5">The sequence shown here is derived from an EMBL/GenBank/DDBJ whole genome shotgun (WGS) entry which is preliminary data.</text>
</comment>
<dbReference type="PROSITE" id="PS51194">
    <property type="entry name" value="HELICASE_CTER"/>
    <property type="match status" value="1"/>
</dbReference>
<dbReference type="SUPFAM" id="SSF52540">
    <property type="entry name" value="P-loop containing nucleoside triphosphate hydrolases"/>
    <property type="match status" value="2"/>
</dbReference>
<dbReference type="PROSITE" id="PS51192">
    <property type="entry name" value="HELICASE_ATP_BIND_1"/>
    <property type="match status" value="1"/>
</dbReference>
<evidence type="ECO:0000256" key="1">
    <source>
        <dbReference type="ARBA" id="ARBA00022801"/>
    </source>
</evidence>
<dbReference type="GO" id="GO:0005524">
    <property type="term" value="F:ATP binding"/>
    <property type="evidence" value="ECO:0007669"/>
    <property type="project" value="InterPro"/>
</dbReference>
<dbReference type="Gene3D" id="1.20.120.850">
    <property type="entry name" value="SWI2/SNF2 ATPases, N-terminal domain"/>
    <property type="match status" value="1"/>
</dbReference>
<feature type="compositionally biased region" description="Acidic residues" evidence="2">
    <location>
        <begin position="54"/>
        <end position="65"/>
    </location>
</feature>
<dbReference type="Pfam" id="PF00176">
    <property type="entry name" value="SNF2-rel_dom"/>
    <property type="match status" value="1"/>
</dbReference>
<dbReference type="CDD" id="cd18793">
    <property type="entry name" value="SF2_C_SNF"/>
    <property type="match status" value="1"/>
</dbReference>
<feature type="compositionally biased region" description="Acidic residues" evidence="2">
    <location>
        <begin position="816"/>
        <end position="827"/>
    </location>
</feature>